<protein>
    <recommendedName>
        <fullName evidence="3">Ig-like domain-containing protein</fullName>
    </recommendedName>
</protein>
<sequence>MNCRHEIPNYDMILWYQRSHIDTELKLIGYVYFEQMTIEKSFKNFFNVSGNGKKYSTLHLLQLRASEDSTVYFCAAYYHSFAESSFIKQTPELLCKSTESVTINCSHSGTVFNMIVWYKQLRNGRMLLMGYLYRTNINTEPEFQEKLDLEGNGATNSSLTLKRLSQDDSAVYFCAAQTSQ</sequence>
<dbReference type="AlphaFoldDB" id="A0A553MXL1"/>
<keyword evidence="5" id="KW-1185">Reference proteome</keyword>
<evidence type="ECO:0000313" key="4">
    <source>
        <dbReference type="EMBL" id="TRY57920.1"/>
    </source>
</evidence>
<feature type="domain" description="Ig-like" evidence="3">
    <location>
        <begin position="99"/>
        <end position="180"/>
    </location>
</feature>
<keyword evidence="1" id="KW-0732">Signal</keyword>
<keyword evidence="2" id="KW-0391">Immunity</keyword>
<dbReference type="GO" id="GO:0007166">
    <property type="term" value="P:cell surface receptor signaling pathway"/>
    <property type="evidence" value="ECO:0007669"/>
    <property type="project" value="TreeGrafter"/>
</dbReference>
<evidence type="ECO:0000259" key="3">
    <source>
        <dbReference type="PROSITE" id="PS50835"/>
    </source>
</evidence>
<dbReference type="InterPro" id="IPR036179">
    <property type="entry name" value="Ig-like_dom_sf"/>
</dbReference>
<dbReference type="GO" id="GO:0002376">
    <property type="term" value="P:immune system process"/>
    <property type="evidence" value="ECO:0007669"/>
    <property type="project" value="UniProtKB-KW"/>
</dbReference>
<dbReference type="Gene3D" id="2.60.40.10">
    <property type="entry name" value="Immunoglobulins"/>
    <property type="match status" value="2"/>
</dbReference>
<dbReference type="EMBL" id="SRMA01027219">
    <property type="protein sequence ID" value="TRY57920.1"/>
    <property type="molecule type" value="Genomic_DNA"/>
</dbReference>
<proteinExistence type="predicted"/>
<dbReference type="InterPro" id="IPR007110">
    <property type="entry name" value="Ig-like_dom"/>
</dbReference>
<gene>
    <name evidence="4" type="ORF">DNTS_014430</name>
</gene>
<dbReference type="OrthoDB" id="8947657at2759"/>
<dbReference type="SMART" id="SM00406">
    <property type="entry name" value="IGv"/>
    <property type="match status" value="1"/>
</dbReference>
<dbReference type="InterPro" id="IPR013106">
    <property type="entry name" value="Ig_V-set"/>
</dbReference>
<evidence type="ECO:0000313" key="5">
    <source>
        <dbReference type="Proteomes" id="UP000316079"/>
    </source>
</evidence>
<name>A0A553MXL1_9TELE</name>
<dbReference type="PROSITE" id="PS50835">
    <property type="entry name" value="IG_LIKE"/>
    <property type="match status" value="1"/>
</dbReference>
<dbReference type="PANTHER" id="PTHR23268">
    <property type="entry name" value="T-CELL RECEPTOR BETA CHAIN"/>
    <property type="match status" value="1"/>
</dbReference>
<dbReference type="PANTHER" id="PTHR23268:SF102">
    <property type="entry name" value="IMMUNOGLOBULIN V-SET DOMAIN-CONTAINING PROTEIN"/>
    <property type="match status" value="1"/>
</dbReference>
<dbReference type="InterPro" id="IPR050413">
    <property type="entry name" value="TCR_beta_variable"/>
</dbReference>
<accession>A0A553MXL1</accession>
<dbReference type="STRING" id="623744.A0A553MXL1"/>
<dbReference type="SUPFAM" id="SSF48726">
    <property type="entry name" value="Immunoglobulin"/>
    <property type="match status" value="2"/>
</dbReference>
<evidence type="ECO:0000256" key="2">
    <source>
        <dbReference type="ARBA" id="ARBA00022859"/>
    </source>
</evidence>
<dbReference type="InterPro" id="IPR013783">
    <property type="entry name" value="Ig-like_fold"/>
</dbReference>
<reference evidence="4 5" key="1">
    <citation type="journal article" date="2019" name="Sci. Data">
        <title>Hybrid genome assembly and annotation of Danionella translucida.</title>
        <authorList>
            <person name="Kadobianskyi M."/>
            <person name="Schulze L."/>
            <person name="Schuelke M."/>
            <person name="Judkewitz B."/>
        </authorList>
    </citation>
    <scope>NUCLEOTIDE SEQUENCE [LARGE SCALE GENOMIC DNA]</scope>
    <source>
        <strain evidence="4 5">Bolton</strain>
    </source>
</reference>
<dbReference type="Proteomes" id="UP000316079">
    <property type="component" value="Unassembled WGS sequence"/>
</dbReference>
<organism evidence="4 5">
    <name type="scientific">Danionella cerebrum</name>
    <dbReference type="NCBI Taxonomy" id="2873325"/>
    <lineage>
        <taxon>Eukaryota</taxon>
        <taxon>Metazoa</taxon>
        <taxon>Chordata</taxon>
        <taxon>Craniata</taxon>
        <taxon>Vertebrata</taxon>
        <taxon>Euteleostomi</taxon>
        <taxon>Actinopterygii</taxon>
        <taxon>Neopterygii</taxon>
        <taxon>Teleostei</taxon>
        <taxon>Ostariophysi</taxon>
        <taxon>Cypriniformes</taxon>
        <taxon>Danionidae</taxon>
        <taxon>Danioninae</taxon>
        <taxon>Danionella</taxon>
    </lineage>
</organism>
<evidence type="ECO:0000256" key="1">
    <source>
        <dbReference type="ARBA" id="ARBA00022729"/>
    </source>
</evidence>
<dbReference type="Pfam" id="PF07686">
    <property type="entry name" value="V-set"/>
    <property type="match status" value="1"/>
</dbReference>
<comment type="caution">
    <text evidence="4">The sequence shown here is derived from an EMBL/GenBank/DDBJ whole genome shotgun (WGS) entry which is preliminary data.</text>
</comment>
<dbReference type="GO" id="GO:0005886">
    <property type="term" value="C:plasma membrane"/>
    <property type="evidence" value="ECO:0007669"/>
    <property type="project" value="TreeGrafter"/>
</dbReference>